<evidence type="ECO:0000313" key="3">
    <source>
        <dbReference type="Proteomes" id="UP000001260"/>
    </source>
</evidence>
<proteinExistence type="predicted"/>
<dbReference type="HOGENOM" id="CLU_596777_0_0_0"/>
<dbReference type="AlphaFoldDB" id="Q252S4"/>
<keyword evidence="3" id="KW-1185">Reference proteome</keyword>
<evidence type="ECO:0000313" key="2">
    <source>
        <dbReference type="EMBL" id="BAE81714.1"/>
    </source>
</evidence>
<dbReference type="RefSeq" id="WP_011458487.1">
    <property type="nucleotide sequence ID" value="NC_007899.1"/>
</dbReference>
<feature type="region of interest" description="Disordered" evidence="1">
    <location>
        <begin position="70"/>
        <end position="214"/>
    </location>
</feature>
<dbReference type="Proteomes" id="UP000001260">
    <property type="component" value="Chromosome"/>
</dbReference>
<name>Q252S4_CHLFF</name>
<reference evidence="2 3" key="1">
    <citation type="journal article" date="2006" name="DNA Res.">
        <title>Genome sequence of the cat pathogen, Chlamydophila felis.</title>
        <authorList>
            <person name="Azuma Y."/>
            <person name="Hirakawa H."/>
            <person name="Yamashita A."/>
            <person name="Cai Y."/>
            <person name="Rahman M.A."/>
            <person name="Suzuki H."/>
            <person name="Mitaku S."/>
            <person name="Toh H."/>
            <person name="Goto S."/>
            <person name="Murakami T."/>
            <person name="Sugi K."/>
            <person name="Hayashi H."/>
            <person name="Fukushi H."/>
            <person name="Hattori M."/>
            <person name="Kuhara S."/>
            <person name="Shirai M."/>
        </authorList>
    </citation>
    <scope>NUCLEOTIDE SEQUENCE [LARGE SCALE GENOMIC DNA]</scope>
    <source>
        <strain evidence="2 3">Fe/C-56</strain>
    </source>
</reference>
<dbReference type="KEGG" id="cfe:CF0942"/>
<dbReference type="OrthoDB" id="19209at2"/>
<dbReference type="NCBIfam" id="NF046087">
    <property type="entry name" value="T3SS_scaff_SemD"/>
    <property type="match status" value="1"/>
</dbReference>
<protein>
    <submittedName>
        <fullName evidence="2">Uncharacterized protein</fullName>
    </submittedName>
</protein>
<dbReference type="STRING" id="264202.CF0942"/>
<organism evidence="2 3">
    <name type="scientific">Chlamydia felis (strain Fe/C-56)</name>
    <name type="common">Chlamydophila felis</name>
    <dbReference type="NCBI Taxonomy" id="264202"/>
    <lineage>
        <taxon>Bacteria</taxon>
        <taxon>Pseudomonadati</taxon>
        <taxon>Chlamydiota</taxon>
        <taxon>Chlamydiia</taxon>
        <taxon>Chlamydiales</taxon>
        <taxon>Chlamydiaceae</taxon>
        <taxon>Chlamydia/Chlamydophila group</taxon>
        <taxon>Chlamydia</taxon>
    </lineage>
</organism>
<feature type="compositionally biased region" description="Low complexity" evidence="1">
    <location>
        <begin position="70"/>
        <end position="92"/>
    </location>
</feature>
<evidence type="ECO:0000256" key="1">
    <source>
        <dbReference type="SAM" id="MobiDB-lite"/>
    </source>
</evidence>
<sequence length="458" mass="49156">MGINPSGRGNNNDLWISGAHNQHEDVQDAGGSLGAIGAHNVSTENNTKESSSFLSRIGSIVRGFFSGLFSKSSSSKTSSRTASPQTTPSSSRRSSHASDDSSTSSMEIGGSGSDSDSARSTEGAARGLQKKGYTPGTRVQTPTVPPEGARRLQRPTHPAPQPPVAPSTSSSGVRVKRQAPQPPTGGSHAKLQRRGSTSSMSSIDSIGSESSAKESASIASRLKLELEAHSAKRQTQLASLSDQIRDRWTNNENQTPLEYKLSSLQTLAARCSQAREESRLKVESSLTRPAINEAPLKMATSQARSLWDLGEKEYRSDGGSDLLQVLTRMALEGGLLSPEVDYEDYVSQLIDEYGDPDQGYSWQPILQSLARELNSIREANPSGMPKFWSSFSGKGEAIMRSAYNRTAATNTGKYDSGKVQAERRWNNGALDLMKGLSPETYVKTASVLAVDVFSFGED</sequence>
<accession>Q252S4</accession>
<gene>
    <name evidence="2" type="primary">ebp16</name>
    <name evidence="2" type="ordered locus">CF0942</name>
</gene>
<feature type="compositionally biased region" description="Low complexity" evidence="1">
    <location>
        <begin position="196"/>
        <end position="214"/>
    </location>
</feature>
<dbReference type="EMBL" id="AP006861">
    <property type="protein sequence ID" value="BAE81714.1"/>
    <property type="molecule type" value="Genomic_DNA"/>
</dbReference>